<keyword evidence="15" id="KW-1185">Reference proteome</keyword>
<evidence type="ECO:0000256" key="9">
    <source>
        <dbReference type="ARBA" id="ARBA00039495"/>
    </source>
</evidence>
<evidence type="ECO:0000256" key="2">
    <source>
        <dbReference type="ARBA" id="ARBA00012837"/>
    </source>
</evidence>
<dbReference type="Proteomes" id="UP000593567">
    <property type="component" value="Unassembled WGS sequence"/>
</dbReference>
<evidence type="ECO:0000256" key="4">
    <source>
        <dbReference type="ARBA" id="ARBA00022741"/>
    </source>
</evidence>
<dbReference type="GO" id="GO:0004814">
    <property type="term" value="F:arginine-tRNA ligase activity"/>
    <property type="evidence" value="ECO:0007669"/>
    <property type="project" value="UniProtKB-EC"/>
</dbReference>
<dbReference type="FunFam" id="1.10.730.10:FF:000006">
    <property type="entry name" value="Arginyl-tRNA synthetase 2, mitochondrial"/>
    <property type="match status" value="1"/>
</dbReference>
<keyword evidence="3 12" id="KW-0436">Ligase</keyword>
<accession>A0A7J7KEP7</accession>
<reference evidence="14" key="1">
    <citation type="submission" date="2020-06" db="EMBL/GenBank/DDBJ databases">
        <title>Draft genome of Bugula neritina, a colonial animal packing powerful symbionts and potential medicines.</title>
        <authorList>
            <person name="Rayko M."/>
        </authorList>
    </citation>
    <scope>NUCLEOTIDE SEQUENCE [LARGE SCALE GENOMIC DNA]</scope>
    <source>
        <strain evidence="14">Kwan_BN1</strain>
    </source>
</reference>
<feature type="domain" description="DALR anticodon binding" evidence="13">
    <location>
        <begin position="492"/>
        <end position="607"/>
    </location>
</feature>
<comment type="caution">
    <text evidence="14">The sequence shown here is derived from an EMBL/GenBank/DDBJ whole genome shotgun (WGS) entry which is preliminary data.</text>
</comment>
<dbReference type="InterPro" id="IPR009080">
    <property type="entry name" value="tRNAsynth_Ia_anticodon-bd"/>
</dbReference>
<dbReference type="InterPro" id="IPR035684">
    <property type="entry name" value="ArgRS_core"/>
</dbReference>
<evidence type="ECO:0000256" key="7">
    <source>
        <dbReference type="ARBA" id="ARBA00023146"/>
    </source>
</evidence>
<name>A0A7J7KEP7_BUGNE</name>
<evidence type="ECO:0000256" key="3">
    <source>
        <dbReference type="ARBA" id="ARBA00022598"/>
    </source>
</evidence>
<evidence type="ECO:0000256" key="1">
    <source>
        <dbReference type="ARBA" id="ARBA00005594"/>
    </source>
</evidence>
<dbReference type="OrthoDB" id="68056at2759"/>
<evidence type="ECO:0000256" key="12">
    <source>
        <dbReference type="RuleBase" id="RU363038"/>
    </source>
</evidence>
<sequence>MKISLQITDIHALRKAVIYEITKNFCQAEKFAHLCSFQLSAKHSRKTENGKVCLRLTYPRHAKGLCPPLENISSTHGSQATSSFIHKVVASQSSRNRAVTDFYLNANTFKSCVLNTIVSRQGAHGVDSDIHSWSLEEKGNGIVKRQISNIAVDYSSPNIAKPFHAGHLRSTLIGHFLSTLYSALGDKVTRINYLGDWGTQFGLITSGYRMFGDSNLLRENAVQHLYDLYVRMNRLKETDPSIALEVERAGSDLNEGKEDVYKLWKTIRKASIESNSKIYQRLGVWFDAHEWESDHHITAKKLCDQLLSDGKLEYIDGAYCILLEDKRGKLQKVVLLKGNGSTLYISRDVAAFLSRYKKYKFDKMLYVVDNGQHSHISNISRIVDHHSLMTDSGSSASSLIQHVKFGRVSGMSTRKGTSVLLADILEEAKQRMIEKMCSTNTTQATGEELGRIAESLSSSAVIVSDLRLSRLKDYSFDWEKVLSLGADSGPFLQITHSRLSSLEKNCGVELNLSPSLELLVEAEAIRLIIHLAKYDEAVMKSATQQEACVLVRYLFDLCHLSNSAFKKLTVKGGRQDVAEARLLMFHCARLTLSHGLSLLSIPPLSSI</sequence>
<evidence type="ECO:0000256" key="8">
    <source>
        <dbReference type="ARBA" id="ARBA00033033"/>
    </source>
</evidence>
<protein>
    <recommendedName>
        <fullName evidence="9">Probable arginine--tRNA ligase, mitochondrial</fullName>
        <ecNumber evidence="2">6.1.1.19</ecNumber>
    </recommendedName>
    <alternativeName>
        <fullName evidence="8">Arginyl-tRNA synthetase</fullName>
    </alternativeName>
</protein>
<dbReference type="GO" id="GO:0005739">
    <property type="term" value="C:mitochondrion"/>
    <property type="evidence" value="ECO:0007669"/>
    <property type="project" value="TreeGrafter"/>
</dbReference>
<organism evidence="14 15">
    <name type="scientific">Bugula neritina</name>
    <name type="common">Brown bryozoan</name>
    <name type="synonym">Sertularia neritina</name>
    <dbReference type="NCBI Taxonomy" id="10212"/>
    <lineage>
        <taxon>Eukaryota</taxon>
        <taxon>Metazoa</taxon>
        <taxon>Spiralia</taxon>
        <taxon>Lophotrochozoa</taxon>
        <taxon>Bryozoa</taxon>
        <taxon>Gymnolaemata</taxon>
        <taxon>Cheilostomatida</taxon>
        <taxon>Flustrina</taxon>
        <taxon>Buguloidea</taxon>
        <taxon>Bugulidae</taxon>
        <taxon>Bugula</taxon>
    </lineage>
</organism>
<dbReference type="GO" id="GO:0032543">
    <property type="term" value="P:mitochondrial translation"/>
    <property type="evidence" value="ECO:0007669"/>
    <property type="project" value="TreeGrafter"/>
</dbReference>
<gene>
    <name evidence="14" type="ORF">EB796_004572</name>
</gene>
<dbReference type="Pfam" id="PF00750">
    <property type="entry name" value="tRNA-synt_1d"/>
    <property type="match status" value="1"/>
</dbReference>
<dbReference type="InterPro" id="IPR001278">
    <property type="entry name" value="Arg-tRNA-ligase"/>
</dbReference>
<dbReference type="SUPFAM" id="SSF47323">
    <property type="entry name" value="Anticodon-binding domain of a subclass of class I aminoacyl-tRNA synthetases"/>
    <property type="match status" value="1"/>
</dbReference>
<dbReference type="Gene3D" id="1.10.730.10">
    <property type="entry name" value="Isoleucyl-tRNA Synthetase, Domain 1"/>
    <property type="match status" value="1"/>
</dbReference>
<comment type="similarity">
    <text evidence="1 12">Belongs to the class-I aminoacyl-tRNA synthetase family.</text>
</comment>
<dbReference type="SMART" id="SM00836">
    <property type="entry name" value="DALR_1"/>
    <property type="match status" value="1"/>
</dbReference>
<dbReference type="PANTHER" id="PTHR11956">
    <property type="entry name" value="ARGINYL-TRNA SYNTHETASE"/>
    <property type="match status" value="1"/>
</dbReference>
<evidence type="ECO:0000313" key="15">
    <source>
        <dbReference type="Proteomes" id="UP000593567"/>
    </source>
</evidence>
<dbReference type="GO" id="GO:0006420">
    <property type="term" value="P:arginyl-tRNA aminoacylation"/>
    <property type="evidence" value="ECO:0007669"/>
    <property type="project" value="InterPro"/>
</dbReference>
<evidence type="ECO:0000313" key="14">
    <source>
        <dbReference type="EMBL" id="KAF6037122.1"/>
    </source>
</evidence>
<dbReference type="InterPro" id="IPR001412">
    <property type="entry name" value="aa-tRNA-synth_I_CS"/>
</dbReference>
<dbReference type="SUPFAM" id="SSF52374">
    <property type="entry name" value="Nucleotidylyl transferase"/>
    <property type="match status" value="1"/>
</dbReference>
<dbReference type="InterPro" id="IPR008909">
    <property type="entry name" value="DALR_anticod-bd"/>
</dbReference>
<dbReference type="FunFam" id="3.40.50.620:FF:000058">
    <property type="entry name" value="Mitochondrial arginyl-tRNA synthetase"/>
    <property type="match status" value="1"/>
</dbReference>
<dbReference type="PRINTS" id="PR01038">
    <property type="entry name" value="TRNASYNTHARG"/>
</dbReference>
<keyword evidence="4 12" id="KW-0547">Nucleotide-binding</keyword>
<comment type="function">
    <text evidence="11">Catalyzes the attachment of arginine to tRNA(Arg) in a two-step reaction: arginine is first activated by ATP to form Arg-AMP and then transferred to the acceptor end of tRNA(Arg).</text>
</comment>
<keyword evidence="6 12" id="KW-0648">Protein biosynthesis</keyword>
<dbReference type="GO" id="GO:0005524">
    <property type="term" value="F:ATP binding"/>
    <property type="evidence" value="ECO:0007669"/>
    <property type="project" value="UniProtKB-KW"/>
</dbReference>
<dbReference type="EC" id="6.1.1.19" evidence="2"/>
<evidence type="ECO:0000256" key="6">
    <source>
        <dbReference type="ARBA" id="ARBA00022917"/>
    </source>
</evidence>
<dbReference type="AlphaFoldDB" id="A0A7J7KEP7"/>
<dbReference type="InterPro" id="IPR014729">
    <property type="entry name" value="Rossmann-like_a/b/a_fold"/>
</dbReference>
<evidence type="ECO:0000256" key="5">
    <source>
        <dbReference type="ARBA" id="ARBA00022840"/>
    </source>
</evidence>
<evidence type="ECO:0000256" key="11">
    <source>
        <dbReference type="ARBA" id="ARBA00049595"/>
    </source>
</evidence>
<comment type="catalytic activity">
    <reaction evidence="10">
        <text>tRNA(Arg) + L-arginine + ATP = L-arginyl-tRNA(Arg) + AMP + diphosphate</text>
        <dbReference type="Rhea" id="RHEA:20301"/>
        <dbReference type="Rhea" id="RHEA-COMP:9658"/>
        <dbReference type="Rhea" id="RHEA-COMP:9673"/>
        <dbReference type="ChEBI" id="CHEBI:30616"/>
        <dbReference type="ChEBI" id="CHEBI:32682"/>
        <dbReference type="ChEBI" id="CHEBI:33019"/>
        <dbReference type="ChEBI" id="CHEBI:78442"/>
        <dbReference type="ChEBI" id="CHEBI:78513"/>
        <dbReference type="ChEBI" id="CHEBI:456215"/>
        <dbReference type="EC" id="6.1.1.19"/>
    </reaction>
</comment>
<dbReference type="PROSITE" id="PS00178">
    <property type="entry name" value="AA_TRNA_LIGASE_I"/>
    <property type="match status" value="1"/>
</dbReference>
<proteinExistence type="inferred from homology"/>
<dbReference type="NCBIfam" id="TIGR00456">
    <property type="entry name" value="argS"/>
    <property type="match status" value="1"/>
</dbReference>
<dbReference type="EMBL" id="VXIV02000618">
    <property type="protein sequence ID" value="KAF6037122.1"/>
    <property type="molecule type" value="Genomic_DNA"/>
</dbReference>
<dbReference type="Gene3D" id="3.40.50.620">
    <property type="entry name" value="HUPs"/>
    <property type="match status" value="1"/>
</dbReference>
<keyword evidence="7 12" id="KW-0030">Aminoacyl-tRNA synthetase</keyword>
<evidence type="ECO:0000259" key="13">
    <source>
        <dbReference type="SMART" id="SM00836"/>
    </source>
</evidence>
<dbReference type="Pfam" id="PF05746">
    <property type="entry name" value="DALR_1"/>
    <property type="match status" value="1"/>
</dbReference>
<dbReference type="PANTHER" id="PTHR11956:SF11">
    <property type="entry name" value="ARGININE--TRNA LIGASE, MITOCHONDRIAL-RELATED"/>
    <property type="match status" value="1"/>
</dbReference>
<evidence type="ECO:0000256" key="10">
    <source>
        <dbReference type="ARBA" id="ARBA00049339"/>
    </source>
</evidence>
<keyword evidence="5 12" id="KW-0067">ATP-binding</keyword>